<dbReference type="InterPro" id="IPR032589">
    <property type="entry name" value="DUF4910"/>
</dbReference>
<gene>
    <name evidence="5" type="ORF">J2D77_10095</name>
</gene>
<protein>
    <submittedName>
        <fullName evidence="5">DUF4910 domain-containing protein</fullName>
    </submittedName>
</protein>
<dbReference type="InterPro" id="IPR032610">
    <property type="entry name" value="DUF2172"/>
</dbReference>
<dbReference type="InterPro" id="IPR032622">
    <property type="entry name" value="UCP01524_HTH"/>
</dbReference>
<proteinExistence type="predicted"/>
<sequence>MTICAFPLAIPGAPSGGKPDQLHDHARRLFPICRSITGEGIRQTLSYIGEYIDNFHIHHIGSGTQVFDWQVPLEWNVRTARICRTNGEVVIDFAQSNLHLVQYSTPMRARVSRDVLQEHLYSLPDQPDLIPYRTSYYNESWGFCVSEHQRAALTDAEYDIEIDTDLRPGVLSYGEVRIPGKQADEVLFSVHCCHPSLANDNLSSIAIAIELVRALQAGPARRLSYRFVFIPGTIGAITWLAINRNTVDRIRHGLVLSCLGDEAPPTYKQSRQGDAPVDRYAAYLLSRWPGAQIVPFEPYGYDERQYCSPGFNLPVGCLMRSRNGTFAQYHTSADNLDFITPAALAGSYRMIANMIAMMEADTTLTSLNPFCEPQLGRRGLYKVIGGTNTTEAEPGHAIDQMTLLWVLNLADGTHSLLDIADRSGKPFGAVMAATHALSKAGLVRANAD</sequence>
<feature type="domain" description="UCP01524 winged helix-turn-helix" evidence="3">
    <location>
        <begin position="364"/>
        <end position="444"/>
    </location>
</feature>
<feature type="binding site" evidence="1">
    <location>
        <position position="330"/>
    </location>
    <ligand>
        <name>Zn(2+)</name>
        <dbReference type="ChEBI" id="CHEBI:29105"/>
    </ligand>
</feature>
<keyword evidence="1" id="KW-0479">Metal-binding</keyword>
<dbReference type="Gene3D" id="1.10.10.10">
    <property type="entry name" value="Winged helix-like DNA-binding domain superfamily/Winged helix DNA-binding domain"/>
    <property type="match status" value="1"/>
</dbReference>
<dbReference type="Pfam" id="PF16221">
    <property type="entry name" value="HTH_47"/>
    <property type="match status" value="1"/>
</dbReference>
<reference evidence="5" key="1">
    <citation type="submission" date="2021-03" db="EMBL/GenBank/DDBJ databases">
        <title>The complete genome sequence of Acetobacter sp. TBRC 12339.</title>
        <authorList>
            <person name="Charoenyingcharoen P."/>
            <person name="Yukphan P."/>
        </authorList>
    </citation>
    <scope>NUCLEOTIDE SEQUENCE</scope>
    <source>
        <strain evidence="5">TBRC 12339</strain>
    </source>
</reference>
<comment type="caution">
    <text evidence="5">The sequence shown here is derived from an EMBL/GenBank/DDBJ whole genome shotgun (WGS) entry which is preliminary data.</text>
</comment>
<organism evidence="5 6">
    <name type="scientific">Acetobacter garciniae</name>
    <dbReference type="NCBI Taxonomy" id="2817435"/>
    <lineage>
        <taxon>Bacteria</taxon>
        <taxon>Pseudomonadati</taxon>
        <taxon>Pseudomonadota</taxon>
        <taxon>Alphaproteobacteria</taxon>
        <taxon>Acetobacterales</taxon>
        <taxon>Acetobacteraceae</taxon>
        <taxon>Acetobacter</taxon>
    </lineage>
</organism>
<dbReference type="Pfam" id="PF09940">
    <property type="entry name" value="DUF2172"/>
    <property type="match status" value="1"/>
</dbReference>
<feature type="domain" description="DUF2172" evidence="2">
    <location>
        <begin position="74"/>
        <end position="164"/>
    </location>
</feature>
<dbReference type="Proteomes" id="UP000664073">
    <property type="component" value="Unassembled WGS sequence"/>
</dbReference>
<dbReference type="Gene3D" id="3.40.630.10">
    <property type="entry name" value="Zn peptidases"/>
    <property type="match status" value="1"/>
</dbReference>
<dbReference type="EMBL" id="JAFVMH010000004">
    <property type="protein sequence ID" value="MBO1325500.1"/>
    <property type="molecule type" value="Genomic_DNA"/>
</dbReference>
<dbReference type="Pfam" id="PF16254">
    <property type="entry name" value="DUF4910"/>
    <property type="match status" value="1"/>
</dbReference>
<name>A0A939HMB0_9PROT</name>
<dbReference type="PIRSF" id="PIRSF015244">
    <property type="entry name" value="UCP015244"/>
    <property type="match status" value="1"/>
</dbReference>
<dbReference type="InterPro" id="IPR036388">
    <property type="entry name" value="WH-like_DNA-bd_sf"/>
</dbReference>
<evidence type="ECO:0000259" key="3">
    <source>
        <dbReference type="Pfam" id="PF16221"/>
    </source>
</evidence>
<dbReference type="RefSeq" id="WP_207846157.1">
    <property type="nucleotide sequence ID" value="NZ_JAFVMH010000004.1"/>
</dbReference>
<feature type="binding site" evidence="1">
    <location>
        <position position="194"/>
    </location>
    <ligand>
        <name>Zn(2+)</name>
        <dbReference type="ChEBI" id="CHEBI:29105"/>
    </ligand>
</feature>
<dbReference type="Gene3D" id="3.50.30.90">
    <property type="match status" value="1"/>
</dbReference>
<evidence type="ECO:0000259" key="2">
    <source>
        <dbReference type="Pfam" id="PF09940"/>
    </source>
</evidence>
<keyword evidence="1" id="KW-0862">Zinc</keyword>
<dbReference type="GO" id="GO:0046872">
    <property type="term" value="F:metal ion binding"/>
    <property type="evidence" value="ECO:0007669"/>
    <property type="project" value="UniProtKB-KW"/>
</dbReference>
<dbReference type="SUPFAM" id="SSF53187">
    <property type="entry name" value="Zn-dependent exopeptidases"/>
    <property type="match status" value="1"/>
</dbReference>
<feature type="binding site" evidence="1">
    <location>
        <position position="200"/>
    </location>
    <ligand>
        <name>Zn(2+)</name>
        <dbReference type="ChEBI" id="CHEBI:29105"/>
    </ligand>
</feature>
<dbReference type="InterPro" id="IPR012353">
    <property type="entry name" value="UCP015244"/>
</dbReference>
<dbReference type="AlphaFoldDB" id="A0A939HMB0"/>
<keyword evidence="6" id="KW-1185">Reference proteome</keyword>
<feature type="domain" description="DUF4910" evidence="4">
    <location>
        <begin position="23"/>
        <end position="361"/>
    </location>
</feature>
<evidence type="ECO:0000256" key="1">
    <source>
        <dbReference type="PIRSR" id="PIRSR015244-50"/>
    </source>
</evidence>
<comment type="cofactor">
    <cofactor evidence="1">
        <name>Zn(2+)</name>
        <dbReference type="ChEBI" id="CHEBI:29105"/>
    </cofactor>
    <text evidence="1">Binds 1 zinc ion per subunit.</text>
</comment>
<evidence type="ECO:0000259" key="4">
    <source>
        <dbReference type="Pfam" id="PF16254"/>
    </source>
</evidence>
<accession>A0A939HMB0</accession>
<evidence type="ECO:0000313" key="5">
    <source>
        <dbReference type="EMBL" id="MBO1325500.1"/>
    </source>
</evidence>
<evidence type="ECO:0000313" key="6">
    <source>
        <dbReference type="Proteomes" id="UP000664073"/>
    </source>
</evidence>